<protein>
    <recommendedName>
        <fullName evidence="1">DUF397 domain-containing protein</fullName>
    </recommendedName>
</protein>
<dbReference type="Pfam" id="PF04149">
    <property type="entry name" value="DUF397"/>
    <property type="match status" value="1"/>
</dbReference>
<comment type="caution">
    <text evidence="2">The sequence shown here is derived from an EMBL/GenBank/DDBJ whole genome shotgun (WGS) entry which is preliminary data.</text>
</comment>
<organism evidence="2 3">
    <name type="scientific">Nonomuraea glycinis</name>
    <dbReference type="NCBI Taxonomy" id="2047744"/>
    <lineage>
        <taxon>Bacteria</taxon>
        <taxon>Bacillati</taxon>
        <taxon>Actinomycetota</taxon>
        <taxon>Actinomycetes</taxon>
        <taxon>Streptosporangiales</taxon>
        <taxon>Streptosporangiaceae</taxon>
        <taxon>Nonomuraea</taxon>
    </lineage>
</organism>
<keyword evidence="3" id="KW-1185">Reference proteome</keyword>
<evidence type="ECO:0000313" key="2">
    <source>
        <dbReference type="EMBL" id="GGP18121.1"/>
    </source>
</evidence>
<evidence type="ECO:0000259" key="1">
    <source>
        <dbReference type="Pfam" id="PF04149"/>
    </source>
</evidence>
<dbReference type="AlphaFoldDB" id="A0A918AF59"/>
<accession>A0A918AF59</accession>
<reference evidence="2" key="2">
    <citation type="submission" date="2020-09" db="EMBL/GenBank/DDBJ databases">
        <authorList>
            <person name="Sun Q."/>
            <person name="Zhou Y."/>
        </authorList>
    </citation>
    <scope>NUCLEOTIDE SEQUENCE</scope>
    <source>
        <strain evidence="2">CGMCC 4.7430</strain>
    </source>
</reference>
<gene>
    <name evidence="2" type="ORF">GCM10012278_89160</name>
</gene>
<reference evidence="2" key="1">
    <citation type="journal article" date="2014" name="Int. J. Syst. Evol. Microbiol.">
        <title>Complete genome sequence of Corynebacterium casei LMG S-19264T (=DSM 44701T), isolated from a smear-ripened cheese.</title>
        <authorList>
            <consortium name="US DOE Joint Genome Institute (JGI-PGF)"/>
            <person name="Walter F."/>
            <person name="Albersmeier A."/>
            <person name="Kalinowski J."/>
            <person name="Ruckert C."/>
        </authorList>
    </citation>
    <scope>NUCLEOTIDE SEQUENCE</scope>
    <source>
        <strain evidence="2">CGMCC 4.7430</strain>
    </source>
</reference>
<dbReference type="InterPro" id="IPR007278">
    <property type="entry name" value="DUF397"/>
</dbReference>
<sequence length="110" mass="11618">MAASGRQLVKSPCGCGITLQVIPYDAGAHPGMPGSFCILQYEQGNPDLSRAAWRKSSKSGGNGQCTEVAFVGDQVAVRDSKDRTGPVLIFTADEWRAFVGGAKLGEFDLP</sequence>
<dbReference type="Proteomes" id="UP000660745">
    <property type="component" value="Unassembled WGS sequence"/>
</dbReference>
<evidence type="ECO:0000313" key="3">
    <source>
        <dbReference type="Proteomes" id="UP000660745"/>
    </source>
</evidence>
<dbReference type="EMBL" id="BMNK01000028">
    <property type="protein sequence ID" value="GGP18121.1"/>
    <property type="molecule type" value="Genomic_DNA"/>
</dbReference>
<name>A0A918AF59_9ACTN</name>
<proteinExistence type="predicted"/>
<feature type="domain" description="DUF397" evidence="1">
    <location>
        <begin position="51"/>
        <end position="103"/>
    </location>
</feature>